<feature type="compositionally biased region" description="Basic and acidic residues" evidence="1">
    <location>
        <begin position="155"/>
        <end position="174"/>
    </location>
</feature>
<feature type="region of interest" description="Disordered" evidence="1">
    <location>
        <begin position="90"/>
        <end position="234"/>
    </location>
</feature>
<organism evidence="3 4">
    <name type="scientific">Hebeloma cylindrosporum</name>
    <dbReference type="NCBI Taxonomy" id="76867"/>
    <lineage>
        <taxon>Eukaryota</taxon>
        <taxon>Fungi</taxon>
        <taxon>Dikarya</taxon>
        <taxon>Basidiomycota</taxon>
        <taxon>Agaricomycotina</taxon>
        <taxon>Agaricomycetes</taxon>
        <taxon>Agaricomycetidae</taxon>
        <taxon>Agaricales</taxon>
        <taxon>Agaricineae</taxon>
        <taxon>Hymenogastraceae</taxon>
        <taxon>Hebeloma</taxon>
    </lineage>
</organism>
<dbReference type="AlphaFoldDB" id="A0A0C3CB57"/>
<evidence type="ECO:0000259" key="2">
    <source>
        <dbReference type="Pfam" id="PF13649"/>
    </source>
</evidence>
<feature type="compositionally biased region" description="Polar residues" evidence="1">
    <location>
        <begin position="641"/>
        <end position="652"/>
    </location>
</feature>
<feature type="compositionally biased region" description="Low complexity" evidence="1">
    <location>
        <begin position="184"/>
        <end position="202"/>
    </location>
</feature>
<dbReference type="HOGENOM" id="CLU_007642_0_0_1"/>
<dbReference type="GO" id="GO:0008168">
    <property type="term" value="F:methyltransferase activity"/>
    <property type="evidence" value="ECO:0007669"/>
    <property type="project" value="TreeGrafter"/>
</dbReference>
<dbReference type="STRING" id="686832.A0A0C3CB57"/>
<feature type="compositionally biased region" description="Basic residues" evidence="1">
    <location>
        <begin position="742"/>
        <end position="753"/>
    </location>
</feature>
<name>A0A0C3CB57_HEBCY</name>
<evidence type="ECO:0000313" key="3">
    <source>
        <dbReference type="EMBL" id="KIM40851.1"/>
    </source>
</evidence>
<reference evidence="4" key="2">
    <citation type="submission" date="2015-01" db="EMBL/GenBank/DDBJ databases">
        <title>Evolutionary Origins and Diversification of the Mycorrhizal Mutualists.</title>
        <authorList>
            <consortium name="DOE Joint Genome Institute"/>
            <consortium name="Mycorrhizal Genomics Consortium"/>
            <person name="Kohler A."/>
            <person name="Kuo A."/>
            <person name="Nagy L.G."/>
            <person name="Floudas D."/>
            <person name="Copeland A."/>
            <person name="Barry K.W."/>
            <person name="Cichocki N."/>
            <person name="Veneault-Fourrey C."/>
            <person name="LaButti K."/>
            <person name="Lindquist E.A."/>
            <person name="Lipzen A."/>
            <person name="Lundell T."/>
            <person name="Morin E."/>
            <person name="Murat C."/>
            <person name="Riley R."/>
            <person name="Ohm R."/>
            <person name="Sun H."/>
            <person name="Tunlid A."/>
            <person name="Henrissat B."/>
            <person name="Grigoriev I.V."/>
            <person name="Hibbett D.S."/>
            <person name="Martin F."/>
        </authorList>
    </citation>
    <scope>NUCLEOTIDE SEQUENCE [LARGE SCALE GENOMIC DNA]</scope>
    <source>
        <strain evidence="4">h7</strain>
    </source>
</reference>
<dbReference type="EMBL" id="KN831781">
    <property type="protein sequence ID" value="KIM40851.1"/>
    <property type="molecule type" value="Genomic_DNA"/>
</dbReference>
<reference evidence="3 4" key="1">
    <citation type="submission" date="2014-04" db="EMBL/GenBank/DDBJ databases">
        <authorList>
            <consortium name="DOE Joint Genome Institute"/>
            <person name="Kuo A."/>
            <person name="Gay G."/>
            <person name="Dore J."/>
            <person name="Kohler A."/>
            <person name="Nagy L.G."/>
            <person name="Floudas D."/>
            <person name="Copeland A."/>
            <person name="Barry K.W."/>
            <person name="Cichocki N."/>
            <person name="Veneault-Fourrey C."/>
            <person name="LaButti K."/>
            <person name="Lindquist E.A."/>
            <person name="Lipzen A."/>
            <person name="Lundell T."/>
            <person name="Morin E."/>
            <person name="Murat C."/>
            <person name="Sun H."/>
            <person name="Tunlid A."/>
            <person name="Henrissat B."/>
            <person name="Grigoriev I.V."/>
            <person name="Hibbett D.S."/>
            <person name="Martin F."/>
            <person name="Nordberg H.P."/>
            <person name="Cantor M.N."/>
            <person name="Hua S.X."/>
        </authorList>
    </citation>
    <scope>NUCLEOTIDE SEQUENCE [LARGE SCALE GENOMIC DNA]</scope>
    <source>
        <strain evidence="4">h7</strain>
    </source>
</reference>
<dbReference type="InterPro" id="IPR029063">
    <property type="entry name" value="SAM-dependent_MTases_sf"/>
</dbReference>
<dbReference type="Pfam" id="PF13649">
    <property type="entry name" value="Methyltransf_25"/>
    <property type="match status" value="1"/>
</dbReference>
<dbReference type="PANTHER" id="PTHR43591">
    <property type="entry name" value="METHYLTRANSFERASE"/>
    <property type="match status" value="1"/>
</dbReference>
<sequence length="1093" mass="119747">MEARRSRPNSTEDGEFGREIQRGAAADNAVNDLDVRIQAELSQVPVSGTSKADKPRPSMTLDQLEEVMPWELYPPPPSPVVHAALPGIPTTVGGASENGVASGKRRAPTTETYGPGHKSFADFGLRRRRSTGASGATSASPSGYTGGGGGGPSTTRRESRLKDREDRERGDRIRTSTSTGFGVTNNATSSLATSPTSPLGSTISNAVASSSQLASPPPVSQSNSLSTTPQPPKFSTVDRTILEQLKANLQAREAQFTLKGVGHTIVGGGRSPGKKHHPYSKEVVPYPRSYGREVVDLDVWETMFALDICESLTWHVFETPPTKVLELGCGTGTWILRCAETWKDCHFVGLDIVPLHPDLQNVGSESASRITWLQHNFLEGLPFQNEEFDFVHIKRIALGVPENKWDKLFEDIVRVMKPGGAFEMVEEDLFFPGKLADDGDDVIFSTRHDDASSMNRRDSMSSDNHDLKGHEDMRSETPTTITHQTLLDTTGPPHVIRRENGGLNDLREEEEHRPLAKPSANSSQPPHSLVPTHPVPPSIPGQGAVFIPPHSRSTSRPALSVKTQRNGDPYSNFIGFAAHPSMFGSSVSLLGSMGYIALNDPFTDMVKKVQHQQQQRERAGSQTSAAASASPKKTKTSSSPFTLQGLTNSPTNPRDHTILEAIWNGMLESRFVNLTPLSILTTNLEYHFKDVRTHPPLLYTFPPVPIKPEPEEDDEGVDGDQNLLPSDSEPDTDDARDAVVPRPKRPRSTKSKKSSGSNSSAPAPFSDENGEFSENHRWLSMQALLRNQSPYVTLDESRTFGYSPARKATFPVKVVKDGSKPSVRRASRLPNTTLNIDLRTLNLHLALRAKEVIACSESMWEWVLEYQANATSALAQRDSRNRSGSMGGYMVGVDGSASSSSLDLTRNVILEMTRDDFDLLLNNFEMDMQDKASVGNALRERFDWHVFSSPILQDRKAFDNACEKYDDWVAAQKAKLPSSPYRHSNTHHPRNSMSAPGLVLPTLEPSIAHDPNQISRSTSSPQPSTSYHLDDTSSPTMTEVPSLTRSHHHHDSGSTVHFAAALSSPSTASQMSHSMPTQKLSRAMRVFVAWKAL</sequence>
<evidence type="ECO:0000256" key="1">
    <source>
        <dbReference type="SAM" id="MobiDB-lite"/>
    </source>
</evidence>
<feature type="compositionally biased region" description="Low complexity" evidence="1">
    <location>
        <begin position="131"/>
        <end position="143"/>
    </location>
</feature>
<proteinExistence type="predicted"/>
<dbReference type="CDD" id="cd02440">
    <property type="entry name" value="AdoMet_MTases"/>
    <property type="match status" value="1"/>
</dbReference>
<feature type="compositionally biased region" description="Basic and acidic residues" evidence="1">
    <location>
        <begin position="496"/>
        <end position="514"/>
    </location>
</feature>
<dbReference type="OrthoDB" id="2013972at2759"/>
<feature type="compositionally biased region" description="Low complexity" evidence="1">
    <location>
        <begin position="754"/>
        <end position="766"/>
    </location>
</feature>
<feature type="region of interest" description="Disordered" evidence="1">
    <location>
        <begin position="977"/>
        <end position="1053"/>
    </location>
</feature>
<dbReference type="SUPFAM" id="SSF53335">
    <property type="entry name" value="S-adenosyl-L-methionine-dependent methyltransferases"/>
    <property type="match status" value="1"/>
</dbReference>
<dbReference type="Proteomes" id="UP000053424">
    <property type="component" value="Unassembled WGS sequence"/>
</dbReference>
<feature type="compositionally biased region" description="Low complexity" evidence="1">
    <location>
        <begin position="477"/>
        <end position="490"/>
    </location>
</feature>
<feature type="domain" description="Methyltransferase" evidence="2">
    <location>
        <begin position="324"/>
        <end position="420"/>
    </location>
</feature>
<dbReference type="Gene3D" id="3.40.50.150">
    <property type="entry name" value="Vaccinia Virus protein VP39"/>
    <property type="match status" value="1"/>
</dbReference>
<gene>
    <name evidence="3" type="ORF">M413DRAFT_154519</name>
</gene>
<accession>A0A0C3CB57</accession>
<feature type="compositionally biased region" description="Low complexity" evidence="1">
    <location>
        <begin position="623"/>
        <end position="640"/>
    </location>
</feature>
<feature type="region of interest" description="Disordered" evidence="1">
    <location>
        <begin position="447"/>
        <end position="564"/>
    </location>
</feature>
<feature type="compositionally biased region" description="Polar residues" evidence="1">
    <location>
        <begin position="203"/>
        <end position="228"/>
    </location>
</feature>
<feature type="compositionally biased region" description="Basic and acidic residues" evidence="1">
    <location>
        <begin position="447"/>
        <end position="475"/>
    </location>
</feature>
<feature type="compositionally biased region" description="Polar residues" evidence="1">
    <location>
        <begin position="40"/>
        <end position="50"/>
    </location>
</feature>
<feature type="region of interest" description="Disordered" evidence="1">
    <location>
        <begin position="702"/>
        <end position="770"/>
    </location>
</feature>
<feature type="region of interest" description="Disordered" evidence="1">
    <location>
        <begin position="607"/>
        <end position="654"/>
    </location>
</feature>
<feature type="compositionally biased region" description="Polar residues" evidence="1">
    <location>
        <begin position="1032"/>
        <end position="1044"/>
    </location>
</feature>
<feature type="compositionally biased region" description="Low complexity" evidence="1">
    <location>
        <begin position="1015"/>
        <end position="1026"/>
    </location>
</feature>
<keyword evidence="4" id="KW-1185">Reference proteome</keyword>
<dbReference type="InterPro" id="IPR041698">
    <property type="entry name" value="Methyltransf_25"/>
</dbReference>
<feature type="region of interest" description="Disordered" evidence="1">
    <location>
        <begin position="1"/>
        <end position="62"/>
    </location>
</feature>
<feature type="compositionally biased region" description="Polar residues" evidence="1">
    <location>
        <begin position="551"/>
        <end position="564"/>
    </location>
</feature>
<evidence type="ECO:0000313" key="4">
    <source>
        <dbReference type="Proteomes" id="UP000053424"/>
    </source>
</evidence>
<protein>
    <recommendedName>
        <fullName evidence="2">Methyltransferase domain-containing protein</fullName>
    </recommendedName>
</protein>
<dbReference type="PANTHER" id="PTHR43591:SF24">
    <property type="entry name" value="2-METHOXY-6-POLYPRENYL-1,4-BENZOQUINOL METHYLASE, MITOCHONDRIAL"/>
    <property type="match status" value="1"/>
</dbReference>